<evidence type="ECO:0000256" key="1">
    <source>
        <dbReference type="SAM" id="Coils"/>
    </source>
</evidence>
<evidence type="ECO:0000313" key="2">
    <source>
        <dbReference type="EMBL" id="CAF4323712.1"/>
    </source>
</evidence>
<evidence type="ECO:0000313" key="3">
    <source>
        <dbReference type="Proteomes" id="UP000663844"/>
    </source>
</evidence>
<feature type="coiled-coil region" evidence="1">
    <location>
        <begin position="7"/>
        <end position="84"/>
    </location>
</feature>
<dbReference type="Gene3D" id="1.20.5.370">
    <property type="match status" value="1"/>
</dbReference>
<dbReference type="EMBL" id="CAJOAZ010018198">
    <property type="protein sequence ID" value="CAF4323712.1"/>
    <property type="molecule type" value="Genomic_DNA"/>
</dbReference>
<feature type="non-terminal residue" evidence="2">
    <location>
        <position position="198"/>
    </location>
</feature>
<dbReference type="SUPFAM" id="SSF90257">
    <property type="entry name" value="Myosin rod fragments"/>
    <property type="match status" value="1"/>
</dbReference>
<proteinExistence type="predicted"/>
<feature type="coiled-coil region" evidence="1">
    <location>
        <begin position="113"/>
        <end position="189"/>
    </location>
</feature>
<name>A0A820JC76_9BILA</name>
<keyword evidence="1" id="KW-0175">Coiled coil</keyword>
<feature type="non-terminal residue" evidence="2">
    <location>
        <position position="1"/>
    </location>
</feature>
<reference evidence="2" key="1">
    <citation type="submission" date="2021-02" db="EMBL/GenBank/DDBJ databases">
        <authorList>
            <person name="Nowell W R."/>
        </authorList>
    </citation>
    <scope>NUCLEOTIDE SEQUENCE</scope>
</reference>
<organism evidence="2 3">
    <name type="scientific">Adineta steineri</name>
    <dbReference type="NCBI Taxonomy" id="433720"/>
    <lineage>
        <taxon>Eukaryota</taxon>
        <taxon>Metazoa</taxon>
        <taxon>Spiralia</taxon>
        <taxon>Gnathifera</taxon>
        <taxon>Rotifera</taxon>
        <taxon>Eurotatoria</taxon>
        <taxon>Bdelloidea</taxon>
        <taxon>Adinetida</taxon>
        <taxon>Adinetidae</taxon>
        <taxon>Adineta</taxon>
    </lineage>
</organism>
<dbReference type="Proteomes" id="UP000663844">
    <property type="component" value="Unassembled WGS sequence"/>
</dbReference>
<accession>A0A820JC76</accession>
<sequence length="198" mass="23393">EELEDFRSNQRKQIEQIQSQMEENEVRYKTDLSRIKSKLQNELVETRIRYDALKKSRGDLENQIKKLQNNLKDAQDRLIEEQTTHSATRDLLSGSEKRFGLFHSEIEELRSFLDRSEKARKTTELELHDSEQRLSEASTLANRAIGERKKFEADAMQYHGEISGVRQELKSAEERVRKLAAELIHRDEEIRHEREKTA</sequence>
<dbReference type="AlphaFoldDB" id="A0A820JC76"/>
<gene>
    <name evidence="2" type="ORF">OXD698_LOCUS47313</name>
</gene>
<protein>
    <submittedName>
        <fullName evidence="2">Uncharacterized protein</fullName>
    </submittedName>
</protein>
<comment type="caution">
    <text evidence="2">The sequence shown here is derived from an EMBL/GenBank/DDBJ whole genome shotgun (WGS) entry which is preliminary data.</text>
</comment>
<dbReference type="InterPro" id="IPR014751">
    <property type="entry name" value="XRCC4-like_C"/>
</dbReference>